<dbReference type="PANTHER" id="PTHR30469">
    <property type="entry name" value="MULTIDRUG RESISTANCE PROTEIN MDTA"/>
    <property type="match status" value="1"/>
</dbReference>
<dbReference type="Pfam" id="PF25917">
    <property type="entry name" value="BSH_RND"/>
    <property type="match status" value="1"/>
</dbReference>
<keyword evidence="6" id="KW-1185">Reference proteome</keyword>
<name>A0A2V2L807_9RHOB</name>
<evidence type="ECO:0000259" key="4">
    <source>
        <dbReference type="Pfam" id="PF25954"/>
    </source>
</evidence>
<dbReference type="RefSeq" id="WP_109812835.1">
    <property type="nucleotide sequence ID" value="NZ_QGKU01000050.1"/>
</dbReference>
<evidence type="ECO:0000313" key="5">
    <source>
        <dbReference type="EMBL" id="PWR01452.1"/>
    </source>
</evidence>
<sequence>MRFLSIITALVVSLVLYAVVFERDRLFDFAGRDGRPAATDAQEAADTSLPARDDAPGSAPATARRVAVVVMNSTATRVDSAISLRGQTEAVRHVDVQAETSGRVISEPLRKGAFVSAGDTLCRIDPGIRRAQLAEAEARLAEAQISDTAASRLAEGGFASETRAVSAKATLQSARAAVEAAQTELGRLVIAAPFDGVLDSDTAELGSLMQPGTHCATILQLDPMKIVAYVPETVVDDVQIGAAAQARLSSGRDVQGQVTFLSRSADPATRTFQVEITTPNKDLALRDGQSADIAIAADGVAAHRVPASALTLDDSGTMGLRTVDADDTVRFYPVKLLRDTLDGVIVTGLPDTVRIIITGQEYVTEGVPVDVTEAEQGS</sequence>
<comment type="similarity">
    <text evidence="1">Belongs to the membrane fusion protein (MFP) (TC 8.A.1) family.</text>
</comment>
<dbReference type="Pfam" id="PF25954">
    <property type="entry name" value="Beta-barrel_RND_2"/>
    <property type="match status" value="1"/>
</dbReference>
<evidence type="ECO:0000313" key="6">
    <source>
        <dbReference type="Proteomes" id="UP000245680"/>
    </source>
</evidence>
<dbReference type="OrthoDB" id="9806939at2"/>
<dbReference type="Gene3D" id="2.40.30.170">
    <property type="match status" value="1"/>
</dbReference>
<feature type="domain" description="CusB-like beta-barrel" evidence="4">
    <location>
        <begin position="226"/>
        <end position="297"/>
    </location>
</feature>
<dbReference type="InterPro" id="IPR058792">
    <property type="entry name" value="Beta-barrel_RND_2"/>
</dbReference>
<dbReference type="PANTHER" id="PTHR30469:SF29">
    <property type="entry name" value="BLR2860 PROTEIN"/>
    <property type="match status" value="1"/>
</dbReference>
<comment type="caution">
    <text evidence="5">The sequence shown here is derived from an EMBL/GenBank/DDBJ whole genome shotgun (WGS) entry which is preliminary data.</text>
</comment>
<protein>
    <submittedName>
        <fullName evidence="5">Efflux RND transporter periplasmic adaptor subunit</fullName>
    </submittedName>
</protein>
<proteinExistence type="inferred from homology"/>
<dbReference type="InterPro" id="IPR006143">
    <property type="entry name" value="RND_pump_MFP"/>
</dbReference>
<evidence type="ECO:0000259" key="3">
    <source>
        <dbReference type="Pfam" id="PF25917"/>
    </source>
</evidence>
<dbReference type="Gene3D" id="1.10.287.470">
    <property type="entry name" value="Helix hairpin bin"/>
    <property type="match status" value="1"/>
</dbReference>
<dbReference type="NCBIfam" id="TIGR01730">
    <property type="entry name" value="RND_mfp"/>
    <property type="match status" value="1"/>
</dbReference>
<evidence type="ECO:0000256" key="2">
    <source>
        <dbReference type="SAM" id="MobiDB-lite"/>
    </source>
</evidence>
<evidence type="ECO:0000256" key="1">
    <source>
        <dbReference type="ARBA" id="ARBA00009477"/>
    </source>
</evidence>
<organism evidence="5 6">
    <name type="scientific">Meridianimarinicoccus roseus</name>
    <dbReference type="NCBI Taxonomy" id="2072018"/>
    <lineage>
        <taxon>Bacteria</taxon>
        <taxon>Pseudomonadati</taxon>
        <taxon>Pseudomonadota</taxon>
        <taxon>Alphaproteobacteria</taxon>
        <taxon>Rhodobacterales</taxon>
        <taxon>Paracoccaceae</taxon>
        <taxon>Meridianimarinicoccus</taxon>
    </lineage>
</organism>
<dbReference type="GO" id="GO:1990281">
    <property type="term" value="C:efflux pump complex"/>
    <property type="evidence" value="ECO:0007669"/>
    <property type="project" value="TreeGrafter"/>
</dbReference>
<dbReference type="Proteomes" id="UP000245680">
    <property type="component" value="Unassembled WGS sequence"/>
</dbReference>
<feature type="domain" description="Multidrug resistance protein MdtA-like barrel-sandwich hybrid" evidence="3">
    <location>
        <begin position="92"/>
        <end position="218"/>
    </location>
</feature>
<dbReference type="InterPro" id="IPR058625">
    <property type="entry name" value="MdtA-like_BSH"/>
</dbReference>
<dbReference type="Gene3D" id="2.40.420.20">
    <property type="match status" value="1"/>
</dbReference>
<gene>
    <name evidence="5" type="ORF">DKT77_16790</name>
</gene>
<dbReference type="Gene3D" id="2.40.50.100">
    <property type="match status" value="1"/>
</dbReference>
<dbReference type="EMBL" id="QGKU01000050">
    <property type="protein sequence ID" value="PWR01452.1"/>
    <property type="molecule type" value="Genomic_DNA"/>
</dbReference>
<reference evidence="5 6" key="1">
    <citation type="submission" date="2018-05" db="EMBL/GenBank/DDBJ databases">
        <title>Rhodobacteraceae gen. nov., sp. nov. isolated from sea water.</title>
        <authorList>
            <person name="Ren Y."/>
        </authorList>
    </citation>
    <scope>NUCLEOTIDE SEQUENCE [LARGE SCALE GENOMIC DNA]</scope>
    <source>
        <strain evidence="5 6">TG-679</strain>
    </source>
</reference>
<dbReference type="SUPFAM" id="SSF111369">
    <property type="entry name" value="HlyD-like secretion proteins"/>
    <property type="match status" value="1"/>
</dbReference>
<feature type="region of interest" description="Disordered" evidence="2">
    <location>
        <begin position="37"/>
        <end position="60"/>
    </location>
</feature>
<dbReference type="AlphaFoldDB" id="A0A2V2L807"/>
<accession>A0A2V2L807</accession>
<dbReference type="GO" id="GO:0015562">
    <property type="term" value="F:efflux transmembrane transporter activity"/>
    <property type="evidence" value="ECO:0007669"/>
    <property type="project" value="TreeGrafter"/>
</dbReference>